<dbReference type="InterPro" id="IPR026590">
    <property type="entry name" value="Ssirtuin_cat_dom"/>
</dbReference>
<dbReference type="GO" id="GO:0046872">
    <property type="term" value="F:metal ion binding"/>
    <property type="evidence" value="ECO:0007669"/>
    <property type="project" value="UniProtKB-KW"/>
</dbReference>
<evidence type="ECO:0000256" key="2">
    <source>
        <dbReference type="ARBA" id="ARBA00022679"/>
    </source>
</evidence>
<dbReference type="InterPro" id="IPR026591">
    <property type="entry name" value="Sirtuin_cat_small_dom_sf"/>
</dbReference>
<dbReference type="PROSITE" id="PS50305">
    <property type="entry name" value="SIRTUIN"/>
    <property type="match status" value="1"/>
</dbReference>
<feature type="domain" description="Deacetylase sirtuin-type" evidence="5">
    <location>
        <begin position="6"/>
        <end position="279"/>
    </location>
</feature>
<dbReference type="STRING" id="1524254.PHACT_10470"/>
<protein>
    <recommendedName>
        <fullName evidence="1">protein acetyllysine N-acetyltransferase</fullName>
        <ecNumber evidence="1">2.3.1.286</ecNumber>
    </recommendedName>
</protein>
<dbReference type="Pfam" id="PF02146">
    <property type="entry name" value="SIR2"/>
    <property type="match status" value="1"/>
</dbReference>
<evidence type="ECO:0000256" key="4">
    <source>
        <dbReference type="PROSITE-ProRule" id="PRU00236"/>
    </source>
</evidence>
<dbReference type="AlphaFoldDB" id="A0A1E8CM52"/>
<keyword evidence="4" id="KW-0479">Metal-binding</keyword>
<dbReference type="Proteomes" id="UP000175669">
    <property type="component" value="Unassembled WGS sequence"/>
</dbReference>
<dbReference type="RefSeq" id="WP_070117726.1">
    <property type="nucleotide sequence ID" value="NZ_CAXATG010000003.1"/>
</dbReference>
<evidence type="ECO:0000256" key="1">
    <source>
        <dbReference type="ARBA" id="ARBA00012928"/>
    </source>
</evidence>
<organism evidence="6 7">
    <name type="scientific">Pseudohongiella acticola</name>
    <dbReference type="NCBI Taxonomy" id="1524254"/>
    <lineage>
        <taxon>Bacteria</taxon>
        <taxon>Pseudomonadati</taxon>
        <taxon>Pseudomonadota</taxon>
        <taxon>Gammaproteobacteria</taxon>
        <taxon>Pseudomonadales</taxon>
        <taxon>Pseudohongiellaceae</taxon>
        <taxon>Pseudohongiella</taxon>
    </lineage>
</organism>
<feature type="binding site" evidence="4">
    <location>
        <position position="138"/>
    </location>
    <ligand>
        <name>Zn(2+)</name>
        <dbReference type="ChEBI" id="CHEBI:29105"/>
    </ligand>
</feature>
<accession>A0A1E8CM52</accession>
<evidence type="ECO:0000259" key="5">
    <source>
        <dbReference type="PROSITE" id="PS50305"/>
    </source>
</evidence>
<keyword evidence="4" id="KW-0862">Zinc</keyword>
<feature type="binding site" evidence="4">
    <location>
        <position position="135"/>
    </location>
    <ligand>
        <name>Zn(2+)</name>
        <dbReference type="ChEBI" id="CHEBI:29105"/>
    </ligand>
</feature>
<dbReference type="InterPro" id="IPR029035">
    <property type="entry name" value="DHS-like_NAD/FAD-binding_dom"/>
</dbReference>
<keyword evidence="2" id="KW-0808">Transferase</keyword>
<dbReference type="OrthoDB" id="9800582at2"/>
<proteinExistence type="predicted"/>
<dbReference type="InterPro" id="IPR003000">
    <property type="entry name" value="Sirtuin"/>
</dbReference>
<evidence type="ECO:0000256" key="3">
    <source>
        <dbReference type="ARBA" id="ARBA00023027"/>
    </source>
</evidence>
<dbReference type="Gene3D" id="3.40.50.1220">
    <property type="entry name" value="TPP-binding domain"/>
    <property type="match status" value="1"/>
</dbReference>
<feature type="binding site" evidence="4">
    <location>
        <position position="185"/>
    </location>
    <ligand>
        <name>Zn(2+)</name>
        <dbReference type="ChEBI" id="CHEBI:29105"/>
    </ligand>
</feature>
<dbReference type="SUPFAM" id="SSF52467">
    <property type="entry name" value="DHS-like NAD/FAD-binding domain"/>
    <property type="match status" value="1"/>
</dbReference>
<gene>
    <name evidence="6" type="ORF">PHACT_10470</name>
</gene>
<dbReference type="EC" id="2.3.1.286" evidence="1"/>
<evidence type="ECO:0000313" key="6">
    <source>
        <dbReference type="EMBL" id="OFE13509.1"/>
    </source>
</evidence>
<name>A0A1E8CM52_9GAMM</name>
<dbReference type="Gene3D" id="3.30.1600.10">
    <property type="entry name" value="SIR2/SIRT2 'Small Domain"/>
    <property type="match status" value="1"/>
</dbReference>
<dbReference type="PANTHER" id="PTHR11085">
    <property type="entry name" value="NAD-DEPENDENT PROTEIN DEACYLASE SIRTUIN-5, MITOCHONDRIAL-RELATED"/>
    <property type="match status" value="1"/>
</dbReference>
<dbReference type="InterPro" id="IPR050134">
    <property type="entry name" value="NAD-dep_sirtuin_deacylases"/>
</dbReference>
<feature type="binding site" evidence="4">
    <location>
        <position position="188"/>
    </location>
    <ligand>
        <name>Zn(2+)</name>
        <dbReference type="ChEBI" id="CHEBI:29105"/>
    </ligand>
</feature>
<feature type="active site" description="Proton acceptor" evidence="4">
    <location>
        <position position="127"/>
    </location>
</feature>
<dbReference type="GO" id="GO:0070403">
    <property type="term" value="F:NAD+ binding"/>
    <property type="evidence" value="ECO:0007669"/>
    <property type="project" value="InterPro"/>
</dbReference>
<reference evidence="7" key="1">
    <citation type="submission" date="2016-07" db="EMBL/GenBank/DDBJ databases">
        <authorList>
            <person name="Florea S."/>
            <person name="Webb J.S."/>
            <person name="Jaromczyk J."/>
            <person name="Schardl C.L."/>
        </authorList>
    </citation>
    <scope>NUCLEOTIDE SEQUENCE [LARGE SCALE GENOMIC DNA]</scope>
    <source>
        <strain evidence="7">KCTC 42131</strain>
    </source>
</reference>
<dbReference type="EMBL" id="MASR01000001">
    <property type="protein sequence ID" value="OFE13509.1"/>
    <property type="molecule type" value="Genomic_DNA"/>
</dbReference>
<dbReference type="NCBIfam" id="NF003738">
    <property type="entry name" value="PRK05333.1"/>
    <property type="match status" value="1"/>
</dbReference>
<dbReference type="GO" id="GO:0017136">
    <property type="term" value="F:histone deacetylase activity, NAD-dependent"/>
    <property type="evidence" value="ECO:0007669"/>
    <property type="project" value="TreeGrafter"/>
</dbReference>
<keyword evidence="3" id="KW-0520">NAD</keyword>
<keyword evidence="7" id="KW-1185">Reference proteome</keyword>
<sequence>MTSALKNCQNQAATELASFIHTNAPVMVLTGAGISTDSGIPDYRDSNGNWKRRQPVQHQEFMQCASTRQRYWARSLVGWPIMQRAQPNAAHDKITELEHLGLLSVIVTQNVDRLHQKSGSTSVIDLHGRADELVCMSCGFKEAREFMHARCANLNPALKNVSATAAPDGDADLEMDFSDFDVPGCPRCSGILKPDVVFYGDNVPRPRVEQVFDTLANSRGLLVIGSSLMVFSGFRFARQAKQAGTPIAILTQGRTRADDLASIKFDAPITPLLTAIQAP</sequence>
<comment type="caution">
    <text evidence="6">The sequence shown here is derived from an EMBL/GenBank/DDBJ whole genome shotgun (WGS) entry which is preliminary data.</text>
</comment>
<evidence type="ECO:0000313" key="7">
    <source>
        <dbReference type="Proteomes" id="UP000175669"/>
    </source>
</evidence>
<dbReference type="PANTHER" id="PTHR11085:SF10">
    <property type="entry name" value="NAD-DEPENDENT PROTEIN DEACYLASE SIRTUIN-5, MITOCHONDRIAL-RELATED"/>
    <property type="match status" value="1"/>
</dbReference>